<dbReference type="GO" id="GO:0016491">
    <property type="term" value="F:oxidoreductase activity"/>
    <property type="evidence" value="ECO:0007669"/>
    <property type="project" value="UniProtKB-KW"/>
</dbReference>
<dbReference type="OrthoDB" id="4690547at2"/>
<keyword evidence="2" id="KW-0560">Oxidoreductase</keyword>
<name>A0A5N0EEX2_9NOCA</name>
<dbReference type="EMBL" id="VXLC01000008">
    <property type="protein sequence ID" value="KAA8887099.1"/>
    <property type="molecule type" value="Genomic_DNA"/>
</dbReference>
<sequence length="364" mass="38474">MPGRRSARSARSTSAPSTVRCSVFRPGAGSPAAPGPPDPSVESRTNMKPFHPGIAVVTGAGSGIGRGTAKALAAVGAEVVVADINLDTAQDAAEEIRRLGGLAAAYRLDVADTAALEEFGKQVRSDYGVPDVVVNNAGILVGGPFLDVPPADLRRIIDINLMAMIHGCRIFGAQMVERGRGGHLVNVASMAAFAAAPYTAPYSISKYAVKHFSECLRAELASHRIGVTAVCPGLIATNLSATARMSAVLDEQQSSTTRKTMLKGQALLGMHPDKAGRIIVRAIRRNVAVEPIRLEARISYPLARWFPGPVRAMMTAVAKPDIHTAIGEYGFLDRVDRLADRVPFRTGKGVDNPDNPVTQIEAAR</sequence>
<dbReference type="PROSITE" id="PS00061">
    <property type="entry name" value="ADH_SHORT"/>
    <property type="match status" value="1"/>
</dbReference>
<gene>
    <name evidence="5" type="ORF">F3087_19490</name>
</gene>
<evidence type="ECO:0000256" key="3">
    <source>
        <dbReference type="RuleBase" id="RU000363"/>
    </source>
</evidence>
<keyword evidence="6" id="KW-1185">Reference proteome</keyword>
<proteinExistence type="inferred from homology"/>
<dbReference type="InterPro" id="IPR002347">
    <property type="entry name" value="SDR_fam"/>
</dbReference>
<evidence type="ECO:0000256" key="1">
    <source>
        <dbReference type="ARBA" id="ARBA00006484"/>
    </source>
</evidence>
<evidence type="ECO:0000313" key="5">
    <source>
        <dbReference type="EMBL" id="KAA8887099.1"/>
    </source>
</evidence>
<dbReference type="SUPFAM" id="SSF51735">
    <property type="entry name" value="NAD(P)-binding Rossmann-fold domains"/>
    <property type="match status" value="1"/>
</dbReference>
<dbReference type="InterPro" id="IPR036291">
    <property type="entry name" value="NAD(P)-bd_dom_sf"/>
</dbReference>
<feature type="region of interest" description="Disordered" evidence="4">
    <location>
        <begin position="345"/>
        <end position="364"/>
    </location>
</feature>
<comment type="similarity">
    <text evidence="1 3">Belongs to the short-chain dehydrogenases/reductases (SDR) family.</text>
</comment>
<dbReference type="GO" id="GO:0016020">
    <property type="term" value="C:membrane"/>
    <property type="evidence" value="ECO:0007669"/>
    <property type="project" value="TreeGrafter"/>
</dbReference>
<dbReference type="PANTHER" id="PTHR44196:SF1">
    <property type="entry name" value="DEHYDROGENASE_REDUCTASE SDR FAMILY MEMBER 7B"/>
    <property type="match status" value="1"/>
</dbReference>
<dbReference type="Proteomes" id="UP000323876">
    <property type="component" value="Unassembled WGS sequence"/>
</dbReference>
<feature type="compositionally biased region" description="Low complexity" evidence="4">
    <location>
        <begin position="9"/>
        <end position="32"/>
    </location>
</feature>
<dbReference type="PRINTS" id="PR00081">
    <property type="entry name" value="GDHRDH"/>
</dbReference>
<dbReference type="PRINTS" id="PR00080">
    <property type="entry name" value="SDRFAMILY"/>
</dbReference>
<organism evidence="5 6">
    <name type="scientific">Nocardia colli</name>
    <dbReference type="NCBI Taxonomy" id="2545717"/>
    <lineage>
        <taxon>Bacteria</taxon>
        <taxon>Bacillati</taxon>
        <taxon>Actinomycetota</taxon>
        <taxon>Actinomycetes</taxon>
        <taxon>Mycobacteriales</taxon>
        <taxon>Nocardiaceae</taxon>
        <taxon>Nocardia</taxon>
    </lineage>
</organism>
<comment type="caution">
    <text evidence="5">The sequence shown here is derived from an EMBL/GenBank/DDBJ whole genome shotgun (WGS) entry which is preliminary data.</text>
</comment>
<protein>
    <submittedName>
        <fullName evidence="5">SDR family NAD(P)-dependent oxidoreductase</fullName>
    </submittedName>
</protein>
<reference evidence="5 6" key="1">
    <citation type="submission" date="2019-09" db="EMBL/GenBank/DDBJ databases">
        <authorList>
            <person name="Wang X."/>
        </authorList>
    </citation>
    <scope>NUCLEOTIDE SEQUENCE [LARGE SCALE GENOMIC DNA]</scope>
    <source>
        <strain evidence="5 6">CICC 11023</strain>
    </source>
</reference>
<feature type="region of interest" description="Disordered" evidence="4">
    <location>
        <begin position="1"/>
        <end position="49"/>
    </location>
</feature>
<dbReference type="PANTHER" id="PTHR44196">
    <property type="entry name" value="DEHYDROGENASE/REDUCTASE SDR FAMILY MEMBER 7B"/>
    <property type="match status" value="1"/>
</dbReference>
<evidence type="ECO:0000256" key="2">
    <source>
        <dbReference type="ARBA" id="ARBA00023002"/>
    </source>
</evidence>
<evidence type="ECO:0000313" key="6">
    <source>
        <dbReference type="Proteomes" id="UP000323876"/>
    </source>
</evidence>
<dbReference type="Gene3D" id="3.40.50.720">
    <property type="entry name" value="NAD(P)-binding Rossmann-like Domain"/>
    <property type="match status" value="1"/>
</dbReference>
<dbReference type="AlphaFoldDB" id="A0A5N0EEX2"/>
<dbReference type="InterPro" id="IPR020904">
    <property type="entry name" value="Sc_DH/Rdtase_CS"/>
</dbReference>
<dbReference type="CDD" id="cd05233">
    <property type="entry name" value="SDR_c"/>
    <property type="match status" value="1"/>
</dbReference>
<evidence type="ECO:0000256" key="4">
    <source>
        <dbReference type="SAM" id="MobiDB-lite"/>
    </source>
</evidence>
<dbReference type="FunFam" id="3.40.50.720:FF:000084">
    <property type="entry name" value="Short-chain dehydrogenase reductase"/>
    <property type="match status" value="1"/>
</dbReference>
<accession>A0A5N0EEX2</accession>
<dbReference type="Pfam" id="PF00106">
    <property type="entry name" value="adh_short"/>
    <property type="match status" value="1"/>
</dbReference>